<organism evidence="1 2">
    <name type="scientific">Piscinibacter gummiphilus</name>
    <dbReference type="NCBI Taxonomy" id="946333"/>
    <lineage>
        <taxon>Bacteria</taxon>
        <taxon>Pseudomonadati</taxon>
        <taxon>Pseudomonadota</taxon>
        <taxon>Betaproteobacteria</taxon>
        <taxon>Burkholderiales</taxon>
        <taxon>Sphaerotilaceae</taxon>
        <taxon>Piscinibacter</taxon>
    </lineage>
</organism>
<dbReference type="InterPro" id="IPR007801">
    <property type="entry name" value="MbnB/TglH/ChrH"/>
</dbReference>
<accession>A0ABZ0D7V7</accession>
<dbReference type="Pfam" id="PF05114">
    <property type="entry name" value="MbnB_TglH_ChrH"/>
    <property type="match status" value="1"/>
</dbReference>
<dbReference type="EMBL" id="CP136338">
    <property type="protein sequence ID" value="WOB11352.1"/>
    <property type="molecule type" value="Genomic_DNA"/>
</dbReference>
<keyword evidence="2" id="KW-1185">Reference proteome</keyword>
<proteinExistence type="predicted"/>
<evidence type="ECO:0000313" key="1">
    <source>
        <dbReference type="EMBL" id="WOB11352.1"/>
    </source>
</evidence>
<dbReference type="PANTHER" id="PTHR42194:SF1">
    <property type="entry name" value="UPF0276 PROTEIN HI_1600"/>
    <property type="match status" value="1"/>
</dbReference>
<reference evidence="1 2" key="1">
    <citation type="submission" date="2023-10" db="EMBL/GenBank/DDBJ databases">
        <title>Bacteria for the degradation of biodegradable plastic PBAT(Polybutylene adipate terephthalate).</title>
        <authorList>
            <person name="Weon H.-Y."/>
            <person name="Yeon J."/>
        </authorList>
    </citation>
    <scope>NUCLEOTIDE SEQUENCE [LARGE SCALE GENOMIC DNA]</scope>
    <source>
        <strain evidence="1 2">SBD 7-3</strain>
        <plasmid evidence="1 2">unnamed2</plasmid>
    </source>
</reference>
<evidence type="ECO:0000313" key="2">
    <source>
        <dbReference type="Proteomes" id="UP001303946"/>
    </source>
</evidence>
<sequence length="291" mass="32143">MNSLDLRGIPRVGFGLDFQLQPPSVMRRLADRFKGRLSHVSVVAMINEQDAKQFKQIFAGLPLVHHLSNVAPGDADGPHLDRLDHLDSLSQQMGAVWCGEDIGAWSIGPYDIPYFAPPLFERDVAQLIGERVATVERRSSVPFLAEIPSCSFVAGRISLGEFFHEIVERSGCKLVIDVSHVFSYALYTGQEPRDVLQSLPLGHVWEAHIAGGGAKPSEPYYYVDNHTDLILPEVADLLAQLVASAPSLRAVTYEFSEATPDDQVDEELTRLERLLADLSFVPSIAEPSKQQ</sequence>
<protein>
    <submittedName>
        <fullName evidence="1">DUF692 family protein</fullName>
    </submittedName>
</protein>
<dbReference type="Gene3D" id="3.20.20.150">
    <property type="entry name" value="Divalent-metal-dependent TIM barrel enzymes"/>
    <property type="match status" value="1"/>
</dbReference>
<keyword evidence="1" id="KW-0614">Plasmid</keyword>
<name>A0ABZ0D7V7_9BURK</name>
<dbReference type="PANTHER" id="PTHR42194">
    <property type="entry name" value="UPF0276 PROTEIN HI_1600"/>
    <property type="match status" value="1"/>
</dbReference>
<dbReference type="Proteomes" id="UP001303946">
    <property type="component" value="Plasmid unnamed2"/>
</dbReference>
<geneLocation type="plasmid" evidence="1 2">
    <name>unnamed2</name>
</geneLocation>
<gene>
    <name evidence="1" type="ORF">RXV79_28130</name>
</gene>
<dbReference type="RefSeq" id="WP_316704630.1">
    <property type="nucleotide sequence ID" value="NZ_CP136338.1"/>
</dbReference>